<dbReference type="InterPro" id="IPR011109">
    <property type="entry name" value="DNA_bind_recombinase_dom"/>
</dbReference>
<organism evidence="3 4">
    <name type="scientific">Gluconacetobacter sacchari</name>
    <dbReference type="NCBI Taxonomy" id="92759"/>
    <lineage>
        <taxon>Bacteria</taxon>
        <taxon>Pseudomonadati</taxon>
        <taxon>Pseudomonadota</taxon>
        <taxon>Alphaproteobacteria</taxon>
        <taxon>Acetobacterales</taxon>
        <taxon>Acetobacteraceae</taxon>
        <taxon>Gluconacetobacter</taxon>
    </lineage>
</organism>
<evidence type="ECO:0000313" key="3">
    <source>
        <dbReference type="EMBL" id="MBB2162833.1"/>
    </source>
</evidence>
<dbReference type="GO" id="GO:0003677">
    <property type="term" value="F:DNA binding"/>
    <property type="evidence" value="ECO:0007669"/>
    <property type="project" value="InterPro"/>
</dbReference>
<feature type="domain" description="Recombinase" evidence="2">
    <location>
        <begin position="151"/>
        <end position="294"/>
    </location>
</feature>
<evidence type="ECO:0000313" key="4">
    <source>
        <dbReference type="Proteomes" id="UP000589085"/>
    </source>
</evidence>
<comment type="caution">
    <text evidence="3">The sequence shown here is derived from an EMBL/GenBank/DDBJ whole genome shotgun (WGS) entry which is preliminary data.</text>
</comment>
<dbReference type="PANTHER" id="PTHR30461:SF23">
    <property type="entry name" value="DNA RECOMBINASE-RELATED"/>
    <property type="match status" value="1"/>
</dbReference>
<dbReference type="InterPro" id="IPR025827">
    <property type="entry name" value="Zn_ribbon_recom_dom"/>
</dbReference>
<dbReference type="Gene3D" id="3.40.50.1390">
    <property type="entry name" value="Resolvase, N-terminal catalytic domain"/>
    <property type="match status" value="1"/>
</dbReference>
<name>A0A7W4IH91_9PROT</name>
<dbReference type="AlphaFoldDB" id="A0A7W4IH91"/>
<sequence>MIRAVLYARYSSDNQRAASIDDQFRICREHAKREKWKVAGAYKDAGISGASMILRPGIQTLLQDAQRGEFTVVLAEALDRISRDQADVATLFKHLKFAGVTIVTLAEGEISELHVGLKGTMNALFLKDLAAKTHRGLRGRVEEGKSGGGLCYGYKVIKKLDARGDPIRGDREIDPNEANVVRRIFRDFAAGVGPRAIARTLNDEGIPGPNGKPWIDTTIRGHVQRGTGIVNNELYVGRLVWNRLRYLKDPSTGKRVSRLNPESAWITTEVPELRIVDDTLWQAVRDRQANIAAQYVNVITAVRKSAVNRMNGMRRPKSLFSGMIFCGVCGGTYSLREKDRYACSNRVTNRSCHNPATILRSELEERVLAGLKHKLMTPEAAAEAMKAYAEETNRLNHERRANSAGWKAELAKVEKGIAGIMTAITDGMYQPSMKAHMQTLEDRKVELDALLSSELEDTLDIHPNVAAVFKKKVERLTESLNQPEDRAEASEAVRALVEKIVLSPGDKRGEIFATLYGELGTLLRFVNQRDAKSGKSLKGLAKTSMWESVVAGAGYPRFLRLVDRRVPRLVA</sequence>
<evidence type="ECO:0000259" key="2">
    <source>
        <dbReference type="PROSITE" id="PS51737"/>
    </source>
</evidence>
<dbReference type="Pfam" id="PF13408">
    <property type="entry name" value="Zn_ribbon_recom"/>
    <property type="match status" value="1"/>
</dbReference>
<dbReference type="InterPro" id="IPR038109">
    <property type="entry name" value="DNA_bind_recomb_sf"/>
</dbReference>
<gene>
    <name evidence="3" type="ORF">HLH48_22355</name>
</gene>
<dbReference type="CDD" id="cd00338">
    <property type="entry name" value="Ser_Recombinase"/>
    <property type="match status" value="1"/>
</dbReference>
<dbReference type="SUPFAM" id="SSF53041">
    <property type="entry name" value="Resolvase-like"/>
    <property type="match status" value="1"/>
</dbReference>
<dbReference type="InterPro" id="IPR006119">
    <property type="entry name" value="Resolv_N"/>
</dbReference>
<dbReference type="PROSITE" id="PS51737">
    <property type="entry name" value="RECOMBINASE_DNA_BIND"/>
    <property type="match status" value="1"/>
</dbReference>
<dbReference type="PROSITE" id="PS51736">
    <property type="entry name" value="RECOMBINASES_3"/>
    <property type="match status" value="1"/>
</dbReference>
<dbReference type="EMBL" id="JABEQJ010000062">
    <property type="protein sequence ID" value="MBB2162833.1"/>
    <property type="molecule type" value="Genomic_DNA"/>
</dbReference>
<dbReference type="SMART" id="SM00857">
    <property type="entry name" value="Resolvase"/>
    <property type="match status" value="1"/>
</dbReference>
<reference evidence="3 4" key="1">
    <citation type="submission" date="2020-04" db="EMBL/GenBank/DDBJ databases">
        <title>Description of novel Gluconacetobacter.</title>
        <authorList>
            <person name="Sombolestani A."/>
        </authorList>
    </citation>
    <scope>NUCLEOTIDE SEQUENCE [LARGE SCALE GENOMIC DNA]</scope>
    <source>
        <strain evidence="3 4">LMG 19747</strain>
    </source>
</reference>
<dbReference type="RefSeq" id="WP_182999644.1">
    <property type="nucleotide sequence ID" value="NZ_JABEQJ010000062.1"/>
</dbReference>
<feature type="domain" description="Resolvase/invertase-type recombinase catalytic" evidence="1">
    <location>
        <begin position="3"/>
        <end position="152"/>
    </location>
</feature>
<dbReference type="Proteomes" id="UP000589085">
    <property type="component" value="Unassembled WGS sequence"/>
</dbReference>
<proteinExistence type="predicted"/>
<dbReference type="InterPro" id="IPR050639">
    <property type="entry name" value="SSR_resolvase"/>
</dbReference>
<dbReference type="PANTHER" id="PTHR30461">
    <property type="entry name" value="DNA-INVERTASE FROM LAMBDOID PROPHAGE"/>
    <property type="match status" value="1"/>
</dbReference>
<protein>
    <submittedName>
        <fullName evidence="3">Recombinase family protein</fullName>
    </submittedName>
</protein>
<dbReference type="Gene3D" id="3.90.1750.20">
    <property type="entry name" value="Putative Large Serine Recombinase, Chain B, Domain 2"/>
    <property type="match status" value="1"/>
</dbReference>
<evidence type="ECO:0000259" key="1">
    <source>
        <dbReference type="PROSITE" id="PS51736"/>
    </source>
</evidence>
<dbReference type="Pfam" id="PF07508">
    <property type="entry name" value="Recombinase"/>
    <property type="match status" value="1"/>
</dbReference>
<dbReference type="GO" id="GO:0000150">
    <property type="term" value="F:DNA strand exchange activity"/>
    <property type="evidence" value="ECO:0007669"/>
    <property type="project" value="InterPro"/>
</dbReference>
<dbReference type="Pfam" id="PF00239">
    <property type="entry name" value="Resolvase"/>
    <property type="match status" value="1"/>
</dbReference>
<dbReference type="InterPro" id="IPR036162">
    <property type="entry name" value="Resolvase-like_N_sf"/>
</dbReference>
<accession>A0A7W4IH91</accession>